<dbReference type="PROSITE" id="PS00455">
    <property type="entry name" value="AMP_BINDING"/>
    <property type="match status" value="1"/>
</dbReference>
<reference evidence="5 6" key="1">
    <citation type="submission" date="2012-02" db="EMBL/GenBank/DDBJ databases">
        <title>Improved High-Quality Draft sequence of Microvirga sp. WSM3557.</title>
        <authorList>
            <consortium name="US DOE Joint Genome Institute"/>
            <person name="Lucas S."/>
            <person name="Han J."/>
            <person name="Lapidus A."/>
            <person name="Cheng J.-F."/>
            <person name="Goodwin L."/>
            <person name="Pitluck S."/>
            <person name="Peters L."/>
            <person name="Zhang X."/>
            <person name="Detter J.C."/>
            <person name="Han C."/>
            <person name="Tapia R."/>
            <person name="Land M."/>
            <person name="Hauser L."/>
            <person name="Kyrpides N."/>
            <person name="Ivanova N."/>
            <person name="Pagani I."/>
            <person name="Brau L."/>
            <person name="Yates R."/>
            <person name="O'Hara G."/>
            <person name="Rui T."/>
            <person name="Howieson J."/>
            <person name="Reeve W."/>
            <person name="Woyke T."/>
        </authorList>
    </citation>
    <scope>NUCLEOTIDE SEQUENCE [LARGE SCALE GENOMIC DNA]</scope>
    <source>
        <strain evidence="5 6">WSM3557</strain>
    </source>
</reference>
<dbReference type="GO" id="GO:0031956">
    <property type="term" value="F:medium-chain fatty acid-CoA ligase activity"/>
    <property type="evidence" value="ECO:0007669"/>
    <property type="project" value="TreeGrafter"/>
</dbReference>
<dbReference type="RefSeq" id="WP_009494071.1">
    <property type="nucleotide sequence ID" value="NZ_CP141048.1"/>
</dbReference>
<feature type="domain" description="AMP-dependent synthetase/ligase" evidence="3">
    <location>
        <begin position="17"/>
        <end position="291"/>
    </location>
</feature>
<evidence type="ECO:0000259" key="4">
    <source>
        <dbReference type="Pfam" id="PF13193"/>
    </source>
</evidence>
<dbReference type="InterPro" id="IPR045851">
    <property type="entry name" value="AMP-bd_C_sf"/>
</dbReference>
<dbReference type="HOGENOM" id="CLU_000022_59_13_5"/>
<dbReference type="PANTHER" id="PTHR43201:SF5">
    <property type="entry name" value="MEDIUM-CHAIN ACYL-COA LIGASE ACSF2, MITOCHONDRIAL"/>
    <property type="match status" value="1"/>
</dbReference>
<dbReference type="OrthoDB" id="7055148at2"/>
<evidence type="ECO:0000256" key="1">
    <source>
        <dbReference type="ARBA" id="ARBA00006432"/>
    </source>
</evidence>
<dbReference type="EMBL" id="JH660647">
    <property type="protein sequence ID" value="EIM25612.1"/>
    <property type="molecule type" value="Genomic_DNA"/>
</dbReference>
<dbReference type="Pfam" id="PF13193">
    <property type="entry name" value="AMP-binding_C"/>
    <property type="match status" value="1"/>
</dbReference>
<evidence type="ECO:0000313" key="5">
    <source>
        <dbReference type="EMBL" id="EIM25612.1"/>
    </source>
</evidence>
<name>I4YNS0_9HYPH</name>
<evidence type="ECO:0000313" key="6">
    <source>
        <dbReference type="Proteomes" id="UP000003947"/>
    </source>
</evidence>
<dbReference type="Gene3D" id="3.30.300.30">
    <property type="match status" value="1"/>
</dbReference>
<keyword evidence="2 5" id="KW-0436">Ligase</keyword>
<comment type="similarity">
    <text evidence="1">Belongs to the ATP-dependent AMP-binding enzyme family.</text>
</comment>
<dbReference type="PANTHER" id="PTHR43201">
    <property type="entry name" value="ACYL-COA SYNTHETASE"/>
    <property type="match status" value="1"/>
</dbReference>
<dbReference type="InterPro" id="IPR020845">
    <property type="entry name" value="AMP-binding_CS"/>
</dbReference>
<dbReference type="STRING" id="864069.MicloDRAFT_00063390"/>
<sequence>MMATDFGDISFLIDKFRERGGDRAFAWHGQYLTYVELADQIQHDVEWLVNELDVGVGSRVVLLGDFSFRSIPLLLALIARGAITIPLTETTYTNVRDLLTEIEPHLVLDVRHATGISSAPLVERGYPQAEIHRLFEILSQRAVPGLVLFTSGSSGKPKGVVHDFSRLLTKFHNPRPGLITLNFLLFDHWGGLNTLLGCLASGTLVVFPETRTPHEISQLIEQHRIELLPATPTFLNMLLISRAYEQYDLSSLKLITYGAEPMPETTLVSLKSIFPDLELRQTYGMIELGVMRAKSRSSDSLWVKLGGEGYQTRVVDGILQIKAESAMLGYLNAPSPFTDDGYLITGDSVEQDGEYFRILGRKSDLINVGGQKVYPSEVETVILEIPEVIDAVVYGESHVLTGKIVCADIIISGEFDEAAIRQKVKRHCNSKLQPFMVPVRISFPKDGFYTSRLKKRRDR</sequence>
<dbReference type="Proteomes" id="UP000003947">
    <property type="component" value="Unassembled WGS sequence"/>
</dbReference>
<gene>
    <name evidence="5" type="ORF">MicloDRAFT_00063390</name>
</gene>
<proteinExistence type="inferred from homology"/>
<dbReference type="Gene3D" id="3.40.50.12780">
    <property type="entry name" value="N-terminal domain of ligase-like"/>
    <property type="match status" value="1"/>
</dbReference>
<feature type="domain" description="AMP-binding enzyme C-terminal" evidence="4">
    <location>
        <begin position="377"/>
        <end position="443"/>
    </location>
</feature>
<dbReference type="SUPFAM" id="SSF56801">
    <property type="entry name" value="Acetyl-CoA synthetase-like"/>
    <property type="match status" value="1"/>
</dbReference>
<protein>
    <submittedName>
        <fullName evidence="5">Acyl-CoA synthetase (AMP-forming)/AMP-acid ligase II</fullName>
    </submittedName>
</protein>
<dbReference type="CDD" id="cd04433">
    <property type="entry name" value="AFD_class_I"/>
    <property type="match status" value="1"/>
</dbReference>
<dbReference type="PATRIC" id="fig|864069.3.peg.6786"/>
<dbReference type="InterPro" id="IPR000873">
    <property type="entry name" value="AMP-dep_synth/lig_dom"/>
</dbReference>
<dbReference type="GO" id="GO:0006631">
    <property type="term" value="P:fatty acid metabolic process"/>
    <property type="evidence" value="ECO:0007669"/>
    <property type="project" value="TreeGrafter"/>
</dbReference>
<dbReference type="AlphaFoldDB" id="I4YNS0"/>
<keyword evidence="6" id="KW-1185">Reference proteome</keyword>
<dbReference type="eggNOG" id="COG0318">
    <property type="taxonomic scope" value="Bacteria"/>
</dbReference>
<dbReference type="InterPro" id="IPR025110">
    <property type="entry name" value="AMP-bd_C"/>
</dbReference>
<organism evidence="5 6">
    <name type="scientific">Microvirga lotononidis</name>
    <dbReference type="NCBI Taxonomy" id="864069"/>
    <lineage>
        <taxon>Bacteria</taxon>
        <taxon>Pseudomonadati</taxon>
        <taxon>Pseudomonadota</taxon>
        <taxon>Alphaproteobacteria</taxon>
        <taxon>Hyphomicrobiales</taxon>
        <taxon>Methylobacteriaceae</taxon>
        <taxon>Microvirga</taxon>
    </lineage>
</organism>
<evidence type="ECO:0000256" key="2">
    <source>
        <dbReference type="ARBA" id="ARBA00022598"/>
    </source>
</evidence>
<dbReference type="Pfam" id="PF00501">
    <property type="entry name" value="AMP-binding"/>
    <property type="match status" value="1"/>
</dbReference>
<dbReference type="InterPro" id="IPR042099">
    <property type="entry name" value="ANL_N_sf"/>
</dbReference>
<evidence type="ECO:0000259" key="3">
    <source>
        <dbReference type="Pfam" id="PF00501"/>
    </source>
</evidence>
<accession>I4YNS0</accession>